<dbReference type="Gene3D" id="3.40.1810.10">
    <property type="entry name" value="Transcription factor, MADS-box"/>
    <property type="match status" value="1"/>
</dbReference>
<evidence type="ECO:0000256" key="4">
    <source>
        <dbReference type="ARBA" id="ARBA00023163"/>
    </source>
</evidence>
<dbReference type="PRINTS" id="PR00404">
    <property type="entry name" value="MADSDOMAIN"/>
</dbReference>
<name>A0A022RQR6_ERYGU</name>
<gene>
    <name evidence="7" type="ORF">MIMGU_mgv1a020134mg</name>
</gene>
<dbReference type="SUPFAM" id="SSF55455">
    <property type="entry name" value="SRF-like"/>
    <property type="match status" value="1"/>
</dbReference>
<dbReference type="Proteomes" id="UP000030748">
    <property type="component" value="Unassembled WGS sequence"/>
</dbReference>
<dbReference type="GO" id="GO:0005634">
    <property type="term" value="C:nucleus"/>
    <property type="evidence" value="ECO:0007669"/>
    <property type="project" value="UniProtKB-SubCell"/>
</dbReference>
<dbReference type="InterPro" id="IPR050142">
    <property type="entry name" value="MADS-box/MEF2_TF"/>
</dbReference>
<comment type="subcellular location">
    <subcellularLocation>
        <location evidence="1">Nucleus</location>
    </subcellularLocation>
</comment>
<reference evidence="7 8" key="1">
    <citation type="journal article" date="2013" name="Proc. Natl. Acad. Sci. U.S.A.">
        <title>Fine-scale variation in meiotic recombination in Mimulus inferred from population shotgun sequencing.</title>
        <authorList>
            <person name="Hellsten U."/>
            <person name="Wright K.M."/>
            <person name="Jenkins J."/>
            <person name="Shu S."/>
            <person name="Yuan Y."/>
            <person name="Wessler S.R."/>
            <person name="Schmutz J."/>
            <person name="Willis J.H."/>
            <person name="Rokhsar D.S."/>
        </authorList>
    </citation>
    <scope>NUCLEOTIDE SEQUENCE [LARGE SCALE GENOMIC DNA]</scope>
    <source>
        <strain evidence="8">cv. DUN x IM62</strain>
    </source>
</reference>
<dbReference type="PANTHER" id="PTHR48019">
    <property type="entry name" value="SERUM RESPONSE FACTOR HOMOLOG"/>
    <property type="match status" value="1"/>
</dbReference>
<keyword evidence="3" id="KW-0238">DNA-binding</keyword>
<dbReference type="PROSITE" id="PS50066">
    <property type="entry name" value="MADS_BOX_2"/>
    <property type="match status" value="1"/>
</dbReference>
<evidence type="ECO:0000256" key="1">
    <source>
        <dbReference type="ARBA" id="ARBA00004123"/>
    </source>
</evidence>
<dbReference type="GO" id="GO:0000978">
    <property type="term" value="F:RNA polymerase II cis-regulatory region sequence-specific DNA binding"/>
    <property type="evidence" value="ECO:0000318"/>
    <property type="project" value="GO_Central"/>
</dbReference>
<feature type="non-terminal residue" evidence="7">
    <location>
        <position position="192"/>
    </location>
</feature>
<evidence type="ECO:0000256" key="3">
    <source>
        <dbReference type="ARBA" id="ARBA00023125"/>
    </source>
</evidence>
<keyword evidence="4" id="KW-0804">Transcription</keyword>
<evidence type="ECO:0000256" key="2">
    <source>
        <dbReference type="ARBA" id="ARBA00023015"/>
    </source>
</evidence>
<dbReference type="GO" id="GO:0046983">
    <property type="term" value="F:protein dimerization activity"/>
    <property type="evidence" value="ECO:0007669"/>
    <property type="project" value="InterPro"/>
</dbReference>
<dbReference type="eggNOG" id="KOG0014">
    <property type="taxonomic scope" value="Eukaryota"/>
</dbReference>
<evidence type="ECO:0000313" key="8">
    <source>
        <dbReference type="Proteomes" id="UP000030748"/>
    </source>
</evidence>
<sequence>MARARTKHELIPNESKRNETFEKKTDGLVKKENELSTLCGVEVAIIIHKQRHHRYDLGEDNAMLWPSPPIFRDRLHKFLDCSDFKKRRRMVKHEKFMEQITKKERENVSKWERRCELQESRQLMNELREQDHMDDYFNEVELYHLNGLNSLVENMLTKLETTSMNVLENLRHDEWFLGAMSEDPPPPPSDAG</sequence>
<keyword evidence="5" id="KW-0539">Nucleus</keyword>
<dbReference type="GO" id="GO:0000981">
    <property type="term" value="F:DNA-binding transcription factor activity, RNA polymerase II-specific"/>
    <property type="evidence" value="ECO:0000318"/>
    <property type="project" value="GO_Central"/>
</dbReference>
<dbReference type="SMART" id="SM00432">
    <property type="entry name" value="MADS"/>
    <property type="match status" value="1"/>
</dbReference>
<dbReference type="InterPro" id="IPR036879">
    <property type="entry name" value="TF_MADSbox_sf"/>
</dbReference>
<dbReference type="EMBL" id="KI630292">
    <property type="protein sequence ID" value="EYU42394.1"/>
    <property type="molecule type" value="Genomic_DNA"/>
</dbReference>
<accession>A0A022RQR6</accession>
<keyword evidence="8" id="KW-1185">Reference proteome</keyword>
<organism evidence="7 8">
    <name type="scientific">Erythranthe guttata</name>
    <name type="common">Yellow monkey flower</name>
    <name type="synonym">Mimulus guttatus</name>
    <dbReference type="NCBI Taxonomy" id="4155"/>
    <lineage>
        <taxon>Eukaryota</taxon>
        <taxon>Viridiplantae</taxon>
        <taxon>Streptophyta</taxon>
        <taxon>Embryophyta</taxon>
        <taxon>Tracheophyta</taxon>
        <taxon>Spermatophyta</taxon>
        <taxon>Magnoliopsida</taxon>
        <taxon>eudicotyledons</taxon>
        <taxon>Gunneridae</taxon>
        <taxon>Pentapetalae</taxon>
        <taxon>asterids</taxon>
        <taxon>lamiids</taxon>
        <taxon>Lamiales</taxon>
        <taxon>Phrymaceae</taxon>
        <taxon>Erythranthe</taxon>
    </lineage>
</organism>
<proteinExistence type="predicted"/>
<evidence type="ECO:0000256" key="5">
    <source>
        <dbReference type="ARBA" id="ARBA00023242"/>
    </source>
</evidence>
<dbReference type="Pfam" id="PF00319">
    <property type="entry name" value="SRF-TF"/>
    <property type="match status" value="1"/>
</dbReference>
<dbReference type="AlphaFoldDB" id="A0A022RQR6"/>
<dbReference type="GO" id="GO:0006357">
    <property type="term" value="P:regulation of transcription by RNA polymerase II"/>
    <property type="evidence" value="ECO:0000318"/>
    <property type="project" value="GO_Central"/>
</dbReference>
<keyword evidence="2" id="KW-0805">Transcription regulation</keyword>
<feature type="domain" description="MADS-box" evidence="6">
    <location>
        <begin position="1"/>
        <end position="61"/>
    </location>
</feature>
<dbReference type="InterPro" id="IPR002100">
    <property type="entry name" value="TF_MADSbox"/>
</dbReference>
<protein>
    <recommendedName>
        <fullName evidence="6">MADS-box domain-containing protein</fullName>
    </recommendedName>
</protein>
<evidence type="ECO:0000313" key="7">
    <source>
        <dbReference type="EMBL" id="EYU42394.1"/>
    </source>
</evidence>
<evidence type="ECO:0000259" key="6">
    <source>
        <dbReference type="PROSITE" id="PS50066"/>
    </source>
</evidence>